<keyword evidence="10" id="KW-0735">Signal-anchor</keyword>
<dbReference type="InterPro" id="IPR016040">
    <property type="entry name" value="NAD(P)-bd_dom"/>
</dbReference>
<dbReference type="CDD" id="cd05230">
    <property type="entry name" value="UGD_SDR_e"/>
    <property type="match status" value="1"/>
</dbReference>
<keyword evidence="11" id="KW-1133">Transmembrane helix</keyword>
<dbReference type="GO" id="GO:0005737">
    <property type="term" value="C:cytoplasm"/>
    <property type="evidence" value="ECO:0007669"/>
    <property type="project" value="UniProtKB-SubCell"/>
</dbReference>
<comment type="cofactor">
    <cofactor evidence="1">
        <name>NAD(+)</name>
        <dbReference type="ChEBI" id="CHEBI:57540"/>
    </cofactor>
</comment>
<gene>
    <name evidence="17" type="ordered locus">RPC_4166</name>
</gene>
<dbReference type="EMBL" id="CP000301">
    <property type="protein sequence ID" value="ABD89691.1"/>
    <property type="molecule type" value="Genomic_DNA"/>
</dbReference>
<keyword evidence="12" id="KW-0520">NAD</keyword>
<evidence type="ECO:0000256" key="13">
    <source>
        <dbReference type="ARBA" id="ARBA00023034"/>
    </source>
</evidence>
<dbReference type="AlphaFoldDB" id="Q20YU5"/>
<evidence type="ECO:0000256" key="10">
    <source>
        <dbReference type="ARBA" id="ARBA00022968"/>
    </source>
</evidence>
<evidence type="ECO:0000256" key="9">
    <source>
        <dbReference type="ARBA" id="ARBA00022793"/>
    </source>
</evidence>
<evidence type="ECO:0000256" key="15">
    <source>
        <dbReference type="ARBA" id="ARBA00023239"/>
    </source>
</evidence>
<evidence type="ECO:0000259" key="16">
    <source>
        <dbReference type="Pfam" id="PF16363"/>
    </source>
</evidence>
<name>Q20YU5_RHOPB</name>
<dbReference type="InterPro" id="IPR036291">
    <property type="entry name" value="NAD(P)-bd_dom_sf"/>
</dbReference>
<dbReference type="RefSeq" id="WP_011474572.1">
    <property type="nucleotide sequence ID" value="NC_007925.1"/>
</dbReference>
<dbReference type="PANTHER" id="PTHR43078">
    <property type="entry name" value="UDP-GLUCURONIC ACID DECARBOXYLASE-RELATED"/>
    <property type="match status" value="1"/>
</dbReference>
<evidence type="ECO:0000256" key="4">
    <source>
        <dbReference type="ARBA" id="ARBA00005100"/>
    </source>
</evidence>
<organism evidence="17">
    <name type="scientific">Rhodopseudomonas palustris (strain BisB18)</name>
    <dbReference type="NCBI Taxonomy" id="316056"/>
    <lineage>
        <taxon>Bacteria</taxon>
        <taxon>Pseudomonadati</taxon>
        <taxon>Pseudomonadota</taxon>
        <taxon>Alphaproteobacteria</taxon>
        <taxon>Hyphomicrobiales</taxon>
        <taxon>Nitrobacteraceae</taxon>
        <taxon>Rhodopseudomonas</taxon>
    </lineage>
</organism>
<comment type="similarity">
    <text evidence="5">Belongs to the NAD(P)-dependent epimerase/dehydratase family. UDP-glucuronic acid decarboxylase subfamily.</text>
</comment>
<sequence>MKLGKRVLVTGGAGFLGSHLCERLLGLGHQVICVDNFFTGQRRNIKHLLANPDFEVIRHDVTFPLYIEVDQIYNLACPASPIHYQHDPVQTTKTSVHGAINMLGLAKRLRCKIFQASTSEVYGDPEIHPQVESYWGRVNPIGLRSCYDEGKRCAETLFFDYHRQHATAIKVARIFNTYGPRMYVNDGRVVSNFVVQALRGEDITLYGDGAQTRSFCYVDDLIEGIIGLMETADDITGPVNLGNPVEFTIRELAEQVVELTGSRSKLVFAPLPSDDPRQRKPDISLATRLLDWEPKVQLREGLGKTIEHFRGVLAE</sequence>
<dbReference type="GO" id="GO:0070403">
    <property type="term" value="F:NAD+ binding"/>
    <property type="evidence" value="ECO:0007669"/>
    <property type="project" value="InterPro"/>
</dbReference>
<dbReference type="eggNOG" id="COG0451">
    <property type="taxonomic scope" value="Bacteria"/>
</dbReference>
<dbReference type="SUPFAM" id="SSF51735">
    <property type="entry name" value="NAD(P)-binding Rossmann-fold domains"/>
    <property type="match status" value="1"/>
</dbReference>
<dbReference type="InterPro" id="IPR044516">
    <property type="entry name" value="UXS-like"/>
</dbReference>
<dbReference type="GO" id="GO:0048040">
    <property type="term" value="F:UDP-glucuronate decarboxylase activity"/>
    <property type="evidence" value="ECO:0007669"/>
    <property type="project" value="UniProtKB-EC"/>
</dbReference>
<dbReference type="PANTHER" id="PTHR43078:SF6">
    <property type="entry name" value="UDP-GLUCURONIC ACID DECARBOXYLASE 1"/>
    <property type="match status" value="1"/>
</dbReference>
<evidence type="ECO:0000256" key="11">
    <source>
        <dbReference type="ARBA" id="ARBA00022989"/>
    </source>
</evidence>
<comment type="pathway">
    <text evidence="4">Nucleotide-sugar biosynthesis; UDP-alpha-D-xylose biosynthesis; UDP-alpha-D-xylose from UDP-alpha-D-glucuronate: step 1/1.</text>
</comment>
<evidence type="ECO:0000256" key="5">
    <source>
        <dbReference type="ARBA" id="ARBA00007505"/>
    </source>
</evidence>
<keyword evidence="9" id="KW-0210">Decarboxylase</keyword>
<dbReference type="KEGG" id="rpc:RPC_4166"/>
<evidence type="ECO:0000256" key="3">
    <source>
        <dbReference type="ARBA" id="ARBA00004496"/>
    </source>
</evidence>
<evidence type="ECO:0000256" key="12">
    <source>
        <dbReference type="ARBA" id="ARBA00023027"/>
    </source>
</evidence>
<dbReference type="EC" id="4.1.1.35" evidence="6"/>
<dbReference type="Pfam" id="PF16363">
    <property type="entry name" value="GDP_Man_Dehyd"/>
    <property type="match status" value="1"/>
</dbReference>
<feature type="domain" description="NAD(P)-binding" evidence="16">
    <location>
        <begin position="8"/>
        <end position="304"/>
    </location>
</feature>
<comment type="subcellular location">
    <subcellularLocation>
        <location evidence="3">Cytoplasm</location>
    </subcellularLocation>
    <subcellularLocation>
        <location evidence="2">Golgi apparatus</location>
        <location evidence="2">Golgi stack membrane</location>
        <topology evidence="2">Single-pass type II membrane protein</topology>
    </subcellularLocation>
</comment>
<dbReference type="OrthoDB" id="9801785at2"/>
<dbReference type="GO" id="GO:0042732">
    <property type="term" value="P:D-xylose metabolic process"/>
    <property type="evidence" value="ECO:0007669"/>
    <property type="project" value="InterPro"/>
</dbReference>
<evidence type="ECO:0000256" key="14">
    <source>
        <dbReference type="ARBA" id="ARBA00023136"/>
    </source>
</evidence>
<keyword evidence="13" id="KW-0333">Golgi apparatus</keyword>
<reference evidence="17" key="1">
    <citation type="submission" date="2006-03" db="EMBL/GenBank/DDBJ databases">
        <title>Complete sequence of Rhodopseudomonas palustris BisB18.</title>
        <authorList>
            <consortium name="US DOE Joint Genome Institute"/>
            <person name="Copeland A."/>
            <person name="Lucas S."/>
            <person name="Lapidus A."/>
            <person name="Barry K."/>
            <person name="Detter J.C."/>
            <person name="Glavina del Rio T."/>
            <person name="Hammon N."/>
            <person name="Israni S."/>
            <person name="Dalin E."/>
            <person name="Tice H."/>
            <person name="Pitluck S."/>
            <person name="Chain P."/>
            <person name="Malfatti S."/>
            <person name="Shin M."/>
            <person name="Vergez L."/>
            <person name="Schmutz J."/>
            <person name="Larimer F."/>
            <person name="Land M."/>
            <person name="Hauser L."/>
            <person name="Pelletier D.A."/>
            <person name="Kyrpides N."/>
            <person name="Anderson I."/>
            <person name="Oda Y."/>
            <person name="Harwood C.S."/>
            <person name="Richardson P."/>
        </authorList>
    </citation>
    <scope>NUCLEOTIDE SEQUENCE [LARGE SCALE GENOMIC DNA]</scope>
    <source>
        <strain evidence="17">BisB18</strain>
    </source>
</reference>
<keyword evidence="7" id="KW-0963">Cytoplasm</keyword>
<dbReference type="STRING" id="316056.RPC_4166"/>
<evidence type="ECO:0000256" key="1">
    <source>
        <dbReference type="ARBA" id="ARBA00001911"/>
    </source>
</evidence>
<evidence type="ECO:0000256" key="2">
    <source>
        <dbReference type="ARBA" id="ARBA00004447"/>
    </source>
</evidence>
<keyword evidence="14" id="KW-0472">Membrane</keyword>
<dbReference type="UniPathway" id="UPA00796">
    <property type="reaction ID" value="UER00771"/>
</dbReference>
<keyword evidence="8" id="KW-0812">Transmembrane</keyword>
<dbReference type="FunFam" id="3.40.50.720:FF:000150">
    <property type="entry name" value="UDP-glucuronic acid decarboxylase 6"/>
    <property type="match status" value="1"/>
</dbReference>
<evidence type="ECO:0000256" key="7">
    <source>
        <dbReference type="ARBA" id="ARBA00022490"/>
    </source>
</evidence>
<accession>Q20YU5</accession>
<dbReference type="Gene3D" id="3.40.50.720">
    <property type="entry name" value="NAD(P)-binding Rossmann-like Domain"/>
    <property type="match status" value="1"/>
</dbReference>
<dbReference type="HOGENOM" id="CLU_007383_4_0_5"/>
<keyword evidence="15" id="KW-0456">Lyase</keyword>
<evidence type="ECO:0000256" key="6">
    <source>
        <dbReference type="ARBA" id="ARBA00012290"/>
    </source>
</evidence>
<dbReference type="GO" id="GO:0033320">
    <property type="term" value="P:UDP-D-xylose biosynthetic process"/>
    <property type="evidence" value="ECO:0007669"/>
    <property type="project" value="UniProtKB-UniPathway"/>
</dbReference>
<proteinExistence type="inferred from homology"/>
<protein>
    <recommendedName>
        <fullName evidence="6">UDP-glucuronate decarboxylase</fullName>
        <ecNumber evidence="6">4.1.1.35</ecNumber>
    </recommendedName>
</protein>
<evidence type="ECO:0000313" key="17">
    <source>
        <dbReference type="EMBL" id="ABD89691.1"/>
    </source>
</evidence>
<evidence type="ECO:0000256" key="8">
    <source>
        <dbReference type="ARBA" id="ARBA00022692"/>
    </source>
</evidence>